<keyword evidence="3" id="KW-1185">Reference proteome</keyword>
<reference evidence="2 3" key="1">
    <citation type="submission" date="2020-04" db="EMBL/GenBank/DDBJ databases">
        <title>The first description of lens atrophy caused by putative novel Shewanella sp. that is a new emerging pathogen for cultured rainbow trout?</title>
        <authorList>
            <person name="Saticioglu I.B."/>
            <person name="Duman M."/>
            <person name="Altun S."/>
        </authorList>
    </citation>
    <scope>NUCLEOTIDE SEQUENCE [LARGE SCALE GENOMIC DNA]</scope>
    <source>
        <strain evidence="2 3">S-1</strain>
    </source>
</reference>
<protein>
    <submittedName>
        <fullName evidence="2">Uncharacterized protein</fullName>
    </submittedName>
</protein>
<proteinExistence type="predicted"/>
<gene>
    <name evidence="2" type="ORF">HGO26_18865</name>
</gene>
<evidence type="ECO:0000256" key="1">
    <source>
        <dbReference type="SAM" id="MobiDB-lite"/>
    </source>
</evidence>
<feature type="region of interest" description="Disordered" evidence="1">
    <location>
        <begin position="1"/>
        <end position="212"/>
    </location>
</feature>
<feature type="compositionally biased region" description="Polar residues" evidence="1">
    <location>
        <begin position="81"/>
        <end position="91"/>
    </location>
</feature>
<name>A0ABX1KTQ2_9GAMM</name>
<dbReference type="Proteomes" id="UP000527352">
    <property type="component" value="Unassembled WGS sequence"/>
</dbReference>
<accession>A0ABX1KTQ2</accession>
<feature type="compositionally biased region" description="Low complexity" evidence="1">
    <location>
        <begin position="94"/>
        <end position="120"/>
    </location>
</feature>
<organism evidence="2 3">
    <name type="scientific">Shewanella oncorhynchi</name>
    <dbReference type="NCBI Taxonomy" id="2726434"/>
    <lineage>
        <taxon>Bacteria</taxon>
        <taxon>Pseudomonadati</taxon>
        <taxon>Pseudomonadota</taxon>
        <taxon>Gammaproteobacteria</taxon>
        <taxon>Alteromonadales</taxon>
        <taxon>Shewanellaceae</taxon>
        <taxon>Shewanella</taxon>
    </lineage>
</organism>
<feature type="compositionally biased region" description="Polar residues" evidence="1">
    <location>
        <begin position="151"/>
        <end position="179"/>
    </location>
</feature>
<feature type="compositionally biased region" description="Polar residues" evidence="1">
    <location>
        <begin position="32"/>
        <end position="61"/>
    </location>
</feature>
<evidence type="ECO:0000313" key="2">
    <source>
        <dbReference type="EMBL" id="NLQ24931.1"/>
    </source>
</evidence>
<evidence type="ECO:0000313" key="3">
    <source>
        <dbReference type="Proteomes" id="UP000527352"/>
    </source>
</evidence>
<sequence length="412" mass="42662">SQTDGVPTEDTPATVVPEANAAQGYTGRKWEVSSSTPVNLSQGAQTGSNYTPGPRRNQGTTPDAVPSSAIAHPRGPVPATGNGSPSTTDDGLQTDAPTAVADTPARLPVAANTTNTPVTAQTDGVPTDDTPATVVPNSDAAQGYTGRKWEVSSSTPVNLSQGAQTGSNYTQGPRRNLGTTPDAAPSTATGHPRGSAAGNGSGTTPPVMGNGSPSVADVTDGEVGVAATLVNTLTPVSTETAGPVIAAESQKSTAKPQLDLGKIESRIVGRAGGHIQHRVPKFLDRPEAGTLMGSWRPIPESLRGKKDSAEFEEWRKQDLGQYLKSLNSKVLLTQGATSMRGQNHFAGKLNNLRDRAEIKSQLNPVNRMNKSDYQQISGLDLVSTGRSYLLGTASGKLIVTSPIVRSHLVLAP</sequence>
<feature type="non-terminal residue" evidence="2">
    <location>
        <position position="1"/>
    </location>
</feature>
<comment type="caution">
    <text evidence="2">The sequence shown here is derived from an EMBL/GenBank/DDBJ whole genome shotgun (WGS) entry which is preliminary data.</text>
</comment>
<dbReference type="EMBL" id="JABAEB010000014">
    <property type="protein sequence ID" value="NLQ24931.1"/>
    <property type="molecule type" value="Genomic_DNA"/>
</dbReference>